<feature type="binding site" description="axial binding residue" evidence="12 13">
    <location>
        <position position="134"/>
    </location>
    <ligand>
        <name>heme</name>
        <dbReference type="ChEBI" id="CHEBI:30413"/>
    </ligand>
    <ligandPart>
        <name>Fe</name>
        <dbReference type="ChEBI" id="CHEBI:18248"/>
    </ligandPart>
</feature>
<evidence type="ECO:0000256" key="2">
    <source>
        <dbReference type="ARBA" id="ARBA00022475"/>
    </source>
</evidence>
<dbReference type="NCBIfam" id="NF009727">
    <property type="entry name" value="PRK13254.1-1"/>
    <property type="match status" value="1"/>
</dbReference>
<dbReference type="GO" id="GO:0046872">
    <property type="term" value="F:metal ion binding"/>
    <property type="evidence" value="ECO:0007669"/>
    <property type="project" value="UniProtKB-KW"/>
</dbReference>
<evidence type="ECO:0000256" key="6">
    <source>
        <dbReference type="ARBA" id="ARBA00022748"/>
    </source>
</evidence>
<dbReference type="AlphaFoldDB" id="M2U3J4"/>
<dbReference type="InterPro" id="IPR036127">
    <property type="entry name" value="CcmE-like_sf"/>
</dbReference>
<dbReference type="FunFam" id="2.40.50.140:FF:000104">
    <property type="entry name" value="Cytochrome c-type biogenesis protein CcmE"/>
    <property type="match status" value="1"/>
</dbReference>
<comment type="caution">
    <text evidence="14">The sequence shown here is derived from an EMBL/GenBank/DDBJ whole genome shotgun (WGS) entry which is preliminary data.</text>
</comment>
<dbReference type="SUPFAM" id="SSF82093">
    <property type="entry name" value="Heme chaperone CcmE"/>
    <property type="match status" value="1"/>
</dbReference>
<dbReference type="InterPro" id="IPR012340">
    <property type="entry name" value="NA-bd_OB-fold"/>
</dbReference>
<dbReference type="Gene3D" id="2.40.50.140">
    <property type="entry name" value="Nucleic acid-binding proteins"/>
    <property type="match status" value="1"/>
</dbReference>
<accession>M2U3J4</accession>
<evidence type="ECO:0000313" key="15">
    <source>
        <dbReference type="Proteomes" id="UP000011717"/>
    </source>
</evidence>
<dbReference type="PATRIC" id="fig|1234595.3.peg.2237"/>
<evidence type="ECO:0000256" key="11">
    <source>
        <dbReference type="ARBA" id="ARBA00056663"/>
    </source>
</evidence>
<keyword evidence="8 12" id="KW-1133">Transmembrane helix</keyword>
<dbReference type="NCBIfam" id="NF009729">
    <property type="entry name" value="PRK13254.1-3"/>
    <property type="match status" value="1"/>
</dbReference>
<evidence type="ECO:0000256" key="13">
    <source>
        <dbReference type="PIRSR" id="PIRSR604329-50"/>
    </source>
</evidence>
<evidence type="ECO:0000256" key="10">
    <source>
        <dbReference type="ARBA" id="ARBA00023136"/>
    </source>
</evidence>
<comment type="function">
    <text evidence="11 12">Heme chaperone required for the biogenesis of c-type cytochromes. Transiently binds heme delivered by CcmC and transfers the heme to apo-cytochromes in a process facilitated by CcmF and CcmH.</text>
</comment>
<evidence type="ECO:0000256" key="8">
    <source>
        <dbReference type="ARBA" id="ARBA00022989"/>
    </source>
</evidence>
<dbReference type="GO" id="GO:0017004">
    <property type="term" value="P:cytochrome complex assembly"/>
    <property type="evidence" value="ECO:0007669"/>
    <property type="project" value="UniProtKB-KW"/>
</dbReference>
<evidence type="ECO:0000313" key="14">
    <source>
        <dbReference type="EMBL" id="EMD82513.1"/>
    </source>
</evidence>
<feature type="topological domain" description="Extracellular" evidence="12">
    <location>
        <begin position="36"/>
        <end position="158"/>
    </location>
</feature>
<feature type="topological domain" description="Cytoplasmic" evidence="12">
    <location>
        <begin position="1"/>
        <end position="14"/>
    </location>
</feature>
<sequence>MTAAQTRMKPKTQRLIMIGAAVAALIVAALLAMPALRQGAAYFYAPADLAAAEITPGQAIRLGGLVEEGSVARLPDGITMTFRVTDRLESVPVRYAGLVPDLFREGQGVIADGRMQPDGVFLADTLLAKHDENYMPPEVAEAVERAEAEAKARSAPAG</sequence>
<feature type="binding site" description="covalent" evidence="12 13">
    <location>
        <position position="130"/>
    </location>
    <ligand>
        <name>heme</name>
        <dbReference type="ChEBI" id="CHEBI:30413"/>
    </ligand>
</feature>
<dbReference type="Pfam" id="PF03100">
    <property type="entry name" value="CcmE"/>
    <property type="match status" value="1"/>
</dbReference>
<dbReference type="GO" id="GO:0020037">
    <property type="term" value="F:heme binding"/>
    <property type="evidence" value="ECO:0007669"/>
    <property type="project" value="InterPro"/>
</dbReference>
<dbReference type="RefSeq" id="WP_008602857.1">
    <property type="nucleotide sequence ID" value="NZ_JACHGC010000007.1"/>
</dbReference>
<organism evidence="14 15">
    <name type="scientific">Pacificimonas flava</name>
    <dbReference type="NCBI Taxonomy" id="1234595"/>
    <lineage>
        <taxon>Bacteria</taxon>
        <taxon>Pseudomonadati</taxon>
        <taxon>Pseudomonadota</taxon>
        <taxon>Alphaproteobacteria</taxon>
        <taxon>Sphingomonadales</taxon>
        <taxon>Sphingosinicellaceae</taxon>
        <taxon>Pacificimonas</taxon>
    </lineage>
</organism>
<protein>
    <recommendedName>
        <fullName evidence="12">Cytochrome c-type biogenesis protein CcmE</fullName>
    </recommendedName>
    <alternativeName>
        <fullName evidence="12">Cytochrome c maturation protein E</fullName>
    </alternativeName>
    <alternativeName>
        <fullName evidence="12">Heme chaperone CcmE</fullName>
    </alternativeName>
</protein>
<reference evidence="14 15" key="1">
    <citation type="journal article" date="2013" name="Genome Announc.">
        <title>Draft Genome Sequence of Strain JLT2015T, Belonging to the Family Sphingomonadaceae of the Alphaproteobacteria.</title>
        <authorList>
            <person name="Tang K."/>
            <person name="Liu K."/>
            <person name="Li S."/>
            <person name="Jiao N."/>
        </authorList>
    </citation>
    <scope>NUCLEOTIDE SEQUENCE [LARGE SCALE GENOMIC DNA]</scope>
    <source>
        <strain evidence="14 15">JLT2015</strain>
    </source>
</reference>
<gene>
    <name evidence="12" type="primary">ccmE</name>
    <name evidence="12" type="synonym">cycJ</name>
    <name evidence="14" type="ORF">C725_2234</name>
</gene>
<evidence type="ECO:0000256" key="3">
    <source>
        <dbReference type="ARBA" id="ARBA00022617"/>
    </source>
</evidence>
<dbReference type="GO" id="GO:0017003">
    <property type="term" value="P:protein-heme linkage"/>
    <property type="evidence" value="ECO:0007669"/>
    <property type="project" value="UniProtKB-UniRule"/>
</dbReference>
<keyword evidence="15" id="KW-1185">Reference proteome</keyword>
<dbReference type="Proteomes" id="UP000011717">
    <property type="component" value="Unassembled WGS sequence"/>
</dbReference>
<keyword evidence="2 12" id="KW-1003">Cell membrane</keyword>
<keyword evidence="5 12" id="KW-0479">Metal-binding</keyword>
<comment type="similarity">
    <text evidence="12">Belongs to the CcmE/CycJ family.</text>
</comment>
<evidence type="ECO:0000256" key="7">
    <source>
        <dbReference type="ARBA" id="ARBA00022968"/>
    </source>
</evidence>
<keyword evidence="10 12" id="KW-0472">Membrane</keyword>
<proteinExistence type="inferred from homology"/>
<name>M2U3J4_9SPHN</name>
<keyword evidence="9 12" id="KW-0408">Iron</keyword>
<evidence type="ECO:0000256" key="9">
    <source>
        <dbReference type="ARBA" id="ARBA00023004"/>
    </source>
</evidence>
<keyword evidence="3 12" id="KW-0349">Heme</keyword>
<dbReference type="EMBL" id="AMRV01000007">
    <property type="protein sequence ID" value="EMD82513.1"/>
    <property type="molecule type" value="Genomic_DNA"/>
</dbReference>
<keyword evidence="4 12" id="KW-0812">Transmembrane</keyword>
<dbReference type="GO" id="GO:0005886">
    <property type="term" value="C:plasma membrane"/>
    <property type="evidence" value="ECO:0007669"/>
    <property type="project" value="UniProtKB-SubCell"/>
</dbReference>
<evidence type="ECO:0000256" key="5">
    <source>
        <dbReference type="ARBA" id="ARBA00022723"/>
    </source>
</evidence>
<dbReference type="InterPro" id="IPR004329">
    <property type="entry name" value="CcmE"/>
</dbReference>
<comment type="subcellular location">
    <subcellularLocation>
        <location evidence="1">Cell inner membrane</location>
    </subcellularLocation>
    <subcellularLocation>
        <location evidence="12">Cell membrane</location>
        <topology evidence="12">Single-pass type II membrane protein</topology>
    </subcellularLocation>
</comment>
<dbReference type="PANTHER" id="PTHR34128:SF2">
    <property type="entry name" value="CYTOCHROME C-TYPE BIOGENESIS PROTEIN CCME HOMOLOG, MITOCHONDRIAL"/>
    <property type="match status" value="1"/>
</dbReference>
<evidence type="ECO:0000256" key="4">
    <source>
        <dbReference type="ARBA" id="ARBA00022692"/>
    </source>
</evidence>
<evidence type="ECO:0000256" key="1">
    <source>
        <dbReference type="ARBA" id="ARBA00004533"/>
    </source>
</evidence>
<dbReference type="HAMAP" id="MF_01959">
    <property type="entry name" value="CcmE"/>
    <property type="match status" value="1"/>
</dbReference>
<keyword evidence="7 12" id="KW-0735">Signal-anchor</keyword>
<dbReference type="NCBIfam" id="NF009731">
    <property type="entry name" value="PRK13254.1-5"/>
    <property type="match status" value="1"/>
</dbReference>
<evidence type="ECO:0000256" key="12">
    <source>
        <dbReference type="HAMAP-Rule" id="MF_01959"/>
    </source>
</evidence>
<keyword evidence="6 12" id="KW-0201">Cytochrome c-type biogenesis</keyword>
<dbReference type="PANTHER" id="PTHR34128">
    <property type="entry name" value="CYTOCHROME C-TYPE BIOGENESIS PROTEIN CCME HOMOLOG, MITOCHONDRIAL"/>
    <property type="match status" value="1"/>
</dbReference>